<evidence type="ECO:0000313" key="3">
    <source>
        <dbReference type="Proteomes" id="UP000821853"/>
    </source>
</evidence>
<dbReference type="EMBL" id="JABSTR010000005">
    <property type="protein sequence ID" value="KAH9371442.1"/>
    <property type="molecule type" value="Genomic_DNA"/>
</dbReference>
<protein>
    <submittedName>
        <fullName evidence="2">Uncharacterized protein</fullName>
    </submittedName>
</protein>
<gene>
    <name evidence="2" type="ORF">HPB48_020739</name>
</gene>
<reference evidence="2 3" key="1">
    <citation type="journal article" date="2020" name="Cell">
        <title>Large-Scale Comparative Analyses of Tick Genomes Elucidate Their Genetic Diversity and Vector Capacities.</title>
        <authorList>
            <consortium name="Tick Genome and Microbiome Consortium (TIGMIC)"/>
            <person name="Jia N."/>
            <person name="Wang J."/>
            <person name="Shi W."/>
            <person name="Du L."/>
            <person name="Sun Y."/>
            <person name="Zhan W."/>
            <person name="Jiang J.F."/>
            <person name="Wang Q."/>
            <person name="Zhang B."/>
            <person name="Ji P."/>
            <person name="Bell-Sakyi L."/>
            <person name="Cui X.M."/>
            <person name="Yuan T.T."/>
            <person name="Jiang B.G."/>
            <person name="Yang W.F."/>
            <person name="Lam T.T."/>
            <person name="Chang Q.C."/>
            <person name="Ding S.J."/>
            <person name="Wang X.J."/>
            <person name="Zhu J.G."/>
            <person name="Ruan X.D."/>
            <person name="Zhao L."/>
            <person name="Wei J.T."/>
            <person name="Ye R.Z."/>
            <person name="Que T.C."/>
            <person name="Du C.H."/>
            <person name="Zhou Y.H."/>
            <person name="Cheng J.X."/>
            <person name="Dai P.F."/>
            <person name="Guo W.B."/>
            <person name="Han X.H."/>
            <person name="Huang E.J."/>
            <person name="Li L.F."/>
            <person name="Wei W."/>
            <person name="Gao Y.C."/>
            <person name="Liu J.Z."/>
            <person name="Shao H.Z."/>
            <person name="Wang X."/>
            <person name="Wang C.C."/>
            <person name="Yang T.C."/>
            <person name="Huo Q.B."/>
            <person name="Li W."/>
            <person name="Chen H.Y."/>
            <person name="Chen S.E."/>
            <person name="Zhou L.G."/>
            <person name="Ni X.B."/>
            <person name="Tian J.H."/>
            <person name="Sheng Y."/>
            <person name="Liu T."/>
            <person name="Pan Y.S."/>
            <person name="Xia L.Y."/>
            <person name="Li J."/>
            <person name="Zhao F."/>
            <person name="Cao W.C."/>
        </authorList>
    </citation>
    <scope>NUCLEOTIDE SEQUENCE [LARGE SCALE GENOMIC DNA]</scope>
    <source>
        <strain evidence="2">HaeL-2018</strain>
    </source>
</reference>
<keyword evidence="1" id="KW-0472">Membrane</keyword>
<sequence length="92" mass="9710">MSNIAAQINHWVLPGVLFLGALAILLLHYGVVSPVIAKTGWLVHTVFGITSCEAIVALANTFFGMAGPFLISPCHNSGGPSLSREKQCTGEF</sequence>
<feature type="transmembrane region" description="Helical" evidence="1">
    <location>
        <begin position="12"/>
        <end position="29"/>
    </location>
</feature>
<evidence type="ECO:0000313" key="2">
    <source>
        <dbReference type="EMBL" id="KAH9371442.1"/>
    </source>
</evidence>
<name>A0A9J6G7M2_HAELO</name>
<keyword evidence="3" id="KW-1185">Reference proteome</keyword>
<organism evidence="2 3">
    <name type="scientific">Haemaphysalis longicornis</name>
    <name type="common">Bush tick</name>
    <dbReference type="NCBI Taxonomy" id="44386"/>
    <lineage>
        <taxon>Eukaryota</taxon>
        <taxon>Metazoa</taxon>
        <taxon>Ecdysozoa</taxon>
        <taxon>Arthropoda</taxon>
        <taxon>Chelicerata</taxon>
        <taxon>Arachnida</taxon>
        <taxon>Acari</taxon>
        <taxon>Parasitiformes</taxon>
        <taxon>Ixodida</taxon>
        <taxon>Ixodoidea</taxon>
        <taxon>Ixodidae</taxon>
        <taxon>Haemaphysalinae</taxon>
        <taxon>Haemaphysalis</taxon>
    </lineage>
</organism>
<comment type="caution">
    <text evidence="2">The sequence shown here is derived from an EMBL/GenBank/DDBJ whole genome shotgun (WGS) entry which is preliminary data.</text>
</comment>
<dbReference type="VEuPathDB" id="VectorBase:HLOH_052853"/>
<feature type="transmembrane region" description="Helical" evidence="1">
    <location>
        <begin position="41"/>
        <end position="63"/>
    </location>
</feature>
<keyword evidence="1" id="KW-0812">Transmembrane</keyword>
<dbReference type="Proteomes" id="UP000821853">
    <property type="component" value="Chromosome 3"/>
</dbReference>
<proteinExistence type="predicted"/>
<dbReference type="AlphaFoldDB" id="A0A9J6G7M2"/>
<accession>A0A9J6G7M2</accession>
<keyword evidence="1" id="KW-1133">Transmembrane helix</keyword>
<evidence type="ECO:0000256" key="1">
    <source>
        <dbReference type="SAM" id="Phobius"/>
    </source>
</evidence>